<feature type="region of interest" description="Disordered" evidence="1">
    <location>
        <begin position="90"/>
        <end position="139"/>
    </location>
</feature>
<organism evidence="2 3">
    <name type="scientific">Dibothriocephalus latus</name>
    <name type="common">Fish tapeworm</name>
    <name type="synonym">Diphyllobothrium latum</name>
    <dbReference type="NCBI Taxonomy" id="60516"/>
    <lineage>
        <taxon>Eukaryota</taxon>
        <taxon>Metazoa</taxon>
        <taxon>Spiralia</taxon>
        <taxon>Lophotrochozoa</taxon>
        <taxon>Platyhelminthes</taxon>
        <taxon>Cestoda</taxon>
        <taxon>Eucestoda</taxon>
        <taxon>Diphyllobothriidea</taxon>
        <taxon>Diphyllobothriidae</taxon>
        <taxon>Dibothriocephalus</taxon>
    </lineage>
</organism>
<evidence type="ECO:0000313" key="2">
    <source>
        <dbReference type="EMBL" id="VDN11408.1"/>
    </source>
</evidence>
<keyword evidence="3" id="KW-1185">Reference proteome</keyword>
<dbReference type="Proteomes" id="UP000281553">
    <property type="component" value="Unassembled WGS sequence"/>
</dbReference>
<protein>
    <submittedName>
        <fullName evidence="2">Uncharacterized protein</fullName>
    </submittedName>
</protein>
<accession>A0A3P7LN89</accession>
<dbReference type="EMBL" id="UYRU01051376">
    <property type="protein sequence ID" value="VDN11408.1"/>
    <property type="molecule type" value="Genomic_DNA"/>
</dbReference>
<reference evidence="2 3" key="1">
    <citation type="submission" date="2018-11" db="EMBL/GenBank/DDBJ databases">
        <authorList>
            <consortium name="Pathogen Informatics"/>
        </authorList>
    </citation>
    <scope>NUCLEOTIDE SEQUENCE [LARGE SCALE GENOMIC DNA]</scope>
</reference>
<dbReference type="OrthoDB" id="10653798at2759"/>
<name>A0A3P7LN89_DIBLA</name>
<gene>
    <name evidence="2" type="ORF">DILT_LOCUS7239</name>
</gene>
<sequence>MTEASLEEFPGTADDELGELCVLAERLSSRLRTHLEGKPEYKDTSCDSIASCTYDAQTTTVKPLENVIPGMNQEAILKVIQEEVSNFMQKEMQKSREAQEQPTASALTVTKTATPAPPNPTPQLSPVGDCPSSPGSTAACAASALKPTDWRAGFEPLMP</sequence>
<evidence type="ECO:0000313" key="3">
    <source>
        <dbReference type="Proteomes" id="UP000281553"/>
    </source>
</evidence>
<proteinExistence type="predicted"/>
<feature type="non-terminal residue" evidence="2">
    <location>
        <position position="159"/>
    </location>
</feature>
<dbReference type="AlphaFoldDB" id="A0A3P7LN89"/>
<evidence type="ECO:0000256" key="1">
    <source>
        <dbReference type="SAM" id="MobiDB-lite"/>
    </source>
</evidence>